<feature type="region of interest" description="Disordered" evidence="13">
    <location>
        <begin position="240"/>
        <end position="296"/>
    </location>
</feature>
<keyword evidence="3" id="KW-0479">Metal-binding</keyword>
<feature type="compositionally biased region" description="Acidic residues" evidence="13">
    <location>
        <begin position="156"/>
        <end position="167"/>
    </location>
</feature>
<dbReference type="OrthoDB" id="9439903at2759"/>
<dbReference type="PROSITE" id="PS00028">
    <property type="entry name" value="ZINC_FINGER_C2H2_1"/>
    <property type="match status" value="4"/>
</dbReference>
<dbReference type="GO" id="GO:0000981">
    <property type="term" value="F:DNA-binding transcription factor activity, RNA polymerase II-specific"/>
    <property type="evidence" value="ECO:0007669"/>
    <property type="project" value="TreeGrafter"/>
</dbReference>
<dbReference type="KEGG" id="char:105892803"/>
<dbReference type="Proteomes" id="UP000515152">
    <property type="component" value="Chromosome 26"/>
</dbReference>
<comment type="similarity">
    <text evidence="2">Belongs to the krueppel C2H2-type zinc-finger protein family.</text>
</comment>
<organism evidence="15 16">
    <name type="scientific">Clupea harengus</name>
    <name type="common">Atlantic herring</name>
    <dbReference type="NCBI Taxonomy" id="7950"/>
    <lineage>
        <taxon>Eukaryota</taxon>
        <taxon>Metazoa</taxon>
        <taxon>Chordata</taxon>
        <taxon>Craniata</taxon>
        <taxon>Vertebrata</taxon>
        <taxon>Euteleostomi</taxon>
        <taxon>Actinopterygii</taxon>
        <taxon>Neopterygii</taxon>
        <taxon>Teleostei</taxon>
        <taxon>Clupei</taxon>
        <taxon>Clupeiformes</taxon>
        <taxon>Clupeoidei</taxon>
        <taxon>Clupeidae</taxon>
        <taxon>Clupea</taxon>
    </lineage>
</organism>
<feature type="compositionally biased region" description="Low complexity" evidence="13">
    <location>
        <begin position="276"/>
        <end position="291"/>
    </location>
</feature>
<feature type="region of interest" description="Disordered" evidence="13">
    <location>
        <begin position="130"/>
        <end position="185"/>
    </location>
</feature>
<keyword evidence="9" id="KW-0804">Transcription</keyword>
<keyword evidence="15" id="KW-1185">Reference proteome</keyword>
<evidence type="ECO:0000256" key="7">
    <source>
        <dbReference type="ARBA" id="ARBA00023015"/>
    </source>
</evidence>
<comment type="subcellular location">
    <subcellularLocation>
        <location evidence="1">Nucleus</location>
    </subcellularLocation>
</comment>
<evidence type="ECO:0000256" key="10">
    <source>
        <dbReference type="ARBA" id="ARBA00023242"/>
    </source>
</evidence>
<dbReference type="FunFam" id="3.30.160.60:FF:001289">
    <property type="entry name" value="Zinc finger protein 574"/>
    <property type="match status" value="1"/>
</dbReference>
<dbReference type="AlphaFoldDB" id="A0A6P8F8U8"/>
<evidence type="ECO:0000256" key="4">
    <source>
        <dbReference type="ARBA" id="ARBA00022737"/>
    </source>
</evidence>
<evidence type="ECO:0000256" key="9">
    <source>
        <dbReference type="ARBA" id="ARBA00023163"/>
    </source>
</evidence>
<dbReference type="GO" id="GO:0003677">
    <property type="term" value="F:DNA binding"/>
    <property type="evidence" value="ECO:0007669"/>
    <property type="project" value="UniProtKB-KW"/>
</dbReference>
<dbReference type="FunFam" id="3.30.160.60:FF:001480">
    <property type="entry name" value="Si:cabz01071911.3"/>
    <property type="match status" value="1"/>
</dbReference>
<dbReference type="InterPro" id="IPR008672">
    <property type="entry name" value="Mad1"/>
</dbReference>
<evidence type="ECO:0000313" key="16">
    <source>
        <dbReference type="RefSeq" id="XP_031419577.1"/>
    </source>
</evidence>
<keyword evidence="12" id="KW-0175">Coiled coil</keyword>
<dbReference type="GO" id="GO:0007094">
    <property type="term" value="P:mitotic spindle assembly checkpoint signaling"/>
    <property type="evidence" value="ECO:0007669"/>
    <property type="project" value="InterPro"/>
</dbReference>
<evidence type="ECO:0000256" key="5">
    <source>
        <dbReference type="ARBA" id="ARBA00022771"/>
    </source>
</evidence>
<dbReference type="SUPFAM" id="SSF57667">
    <property type="entry name" value="beta-beta-alpha zinc fingers"/>
    <property type="match status" value="3"/>
</dbReference>
<feature type="domain" description="C2H2-type" evidence="14">
    <location>
        <begin position="353"/>
        <end position="380"/>
    </location>
</feature>
<feature type="coiled-coil region" evidence="12">
    <location>
        <begin position="62"/>
        <end position="117"/>
    </location>
</feature>
<feature type="domain" description="C2H2-type" evidence="14">
    <location>
        <begin position="381"/>
        <end position="408"/>
    </location>
</feature>
<feature type="compositionally biased region" description="Polar residues" evidence="13">
    <location>
        <begin position="264"/>
        <end position="275"/>
    </location>
</feature>
<protein>
    <submittedName>
        <fullName evidence="16">Zinc finger protein 613-like</fullName>
    </submittedName>
</protein>
<dbReference type="InterPro" id="IPR036236">
    <property type="entry name" value="Znf_C2H2_sf"/>
</dbReference>
<evidence type="ECO:0000256" key="11">
    <source>
        <dbReference type="PROSITE-ProRule" id="PRU00042"/>
    </source>
</evidence>
<evidence type="ECO:0000256" key="1">
    <source>
        <dbReference type="ARBA" id="ARBA00004123"/>
    </source>
</evidence>
<feature type="domain" description="C2H2-type" evidence="14">
    <location>
        <begin position="437"/>
        <end position="464"/>
    </location>
</feature>
<accession>A0A6P8F8U8</accession>
<evidence type="ECO:0000256" key="8">
    <source>
        <dbReference type="ARBA" id="ARBA00023125"/>
    </source>
</evidence>
<dbReference type="GO" id="GO:0005634">
    <property type="term" value="C:nucleus"/>
    <property type="evidence" value="ECO:0007669"/>
    <property type="project" value="UniProtKB-SubCell"/>
</dbReference>
<dbReference type="FunFam" id="3.30.160.60:FF:000744">
    <property type="entry name" value="zinc finger E-box-binding homeobox 1"/>
    <property type="match status" value="1"/>
</dbReference>
<dbReference type="PANTHER" id="PTHR24394:SF44">
    <property type="entry name" value="ZINC FINGER PROTEIN 271-LIKE"/>
    <property type="match status" value="1"/>
</dbReference>
<evidence type="ECO:0000256" key="3">
    <source>
        <dbReference type="ARBA" id="ARBA00022723"/>
    </source>
</evidence>
<keyword evidence="6" id="KW-0862">Zinc</keyword>
<keyword evidence="7" id="KW-0805">Transcription regulation</keyword>
<sequence length="464" mass="53020">MDLDMDEIAQHMDVSHRQVCIDLEKATQYITQVLQHEVGRNHELCVLIRRLEEREAEIGRILTEQAESNRQLRLNIDELQKHLEEKDNSLSQANQTVAFLRNELRDVHQQLQSQQINHRTYQDTDEWLQGGESQLKSPPFSSDGQRWREASVSEIKEEDADEDDDGYGEYSQPEERTDPGKEQTLSSAAIKTELIQEEDDKSNMPPVLCCKTDLSPTDPMSLAQIRGVSVLLVDYCRTQGQQGTDTENSRDGEQPETLKWKEPCTSSSAAFSGTPTSSCTQQTAVSSASSTEPEESGRFFDPLCDEGFSSPLKLHQRIHTRERRHHCTQCGKSFIREGHLKRHHLIHTGERPYHCTQCGKSFTLEGDLKKHQRTHTGERPYHCTQCGKSFTLQHHLHLHKRIHTGEKPYQCAQCGKSFTHEGNLKVHHRIHTGEKPFHCTLCGRSFSVKGNLKRHQCMVIGDNL</sequence>
<dbReference type="FunFam" id="3.30.160.60:FF:002343">
    <property type="entry name" value="Zinc finger protein 33A"/>
    <property type="match status" value="1"/>
</dbReference>
<evidence type="ECO:0000256" key="6">
    <source>
        <dbReference type="ARBA" id="ARBA00022833"/>
    </source>
</evidence>
<evidence type="ECO:0000256" key="2">
    <source>
        <dbReference type="ARBA" id="ARBA00006991"/>
    </source>
</evidence>
<dbReference type="GeneID" id="105892803"/>
<keyword evidence="4" id="KW-0677">Repeat</keyword>
<evidence type="ECO:0000313" key="15">
    <source>
        <dbReference type="Proteomes" id="UP000515152"/>
    </source>
</evidence>
<dbReference type="GO" id="GO:0008270">
    <property type="term" value="F:zinc ion binding"/>
    <property type="evidence" value="ECO:0007669"/>
    <property type="project" value="UniProtKB-KW"/>
</dbReference>
<keyword evidence="5 11" id="KW-0863">Zinc-finger</keyword>
<evidence type="ECO:0000256" key="13">
    <source>
        <dbReference type="SAM" id="MobiDB-lite"/>
    </source>
</evidence>
<dbReference type="RefSeq" id="XP_031419577.1">
    <property type="nucleotide sequence ID" value="XM_031563717.2"/>
</dbReference>
<gene>
    <name evidence="16" type="primary">LOC105892803</name>
</gene>
<dbReference type="FunFam" id="3.30.160.60:FF:000912">
    <property type="entry name" value="Zinc finger protein 660"/>
    <property type="match status" value="1"/>
</dbReference>
<dbReference type="InterPro" id="IPR013087">
    <property type="entry name" value="Znf_C2H2_type"/>
</dbReference>
<feature type="compositionally biased region" description="Basic and acidic residues" evidence="13">
    <location>
        <begin position="247"/>
        <end position="262"/>
    </location>
</feature>
<evidence type="ECO:0000256" key="12">
    <source>
        <dbReference type="SAM" id="Coils"/>
    </source>
</evidence>
<dbReference type="Gene3D" id="1.20.5.1700">
    <property type="match status" value="1"/>
</dbReference>
<feature type="compositionally biased region" description="Basic and acidic residues" evidence="13">
    <location>
        <begin position="145"/>
        <end position="155"/>
    </location>
</feature>
<feature type="domain" description="C2H2-type" evidence="14">
    <location>
        <begin position="325"/>
        <end position="352"/>
    </location>
</feature>
<keyword evidence="10" id="KW-0539">Nucleus</keyword>
<dbReference type="PANTHER" id="PTHR24394">
    <property type="entry name" value="ZINC FINGER PROTEIN"/>
    <property type="match status" value="1"/>
</dbReference>
<dbReference type="PROSITE" id="PS50157">
    <property type="entry name" value="ZINC_FINGER_C2H2_2"/>
    <property type="match status" value="5"/>
</dbReference>
<evidence type="ECO:0000259" key="14">
    <source>
        <dbReference type="PROSITE" id="PS50157"/>
    </source>
</evidence>
<dbReference type="Pfam" id="PF05557">
    <property type="entry name" value="MAD"/>
    <property type="match status" value="1"/>
</dbReference>
<reference evidence="16" key="1">
    <citation type="submission" date="2025-08" db="UniProtKB">
        <authorList>
            <consortium name="RefSeq"/>
        </authorList>
    </citation>
    <scope>IDENTIFICATION</scope>
</reference>
<proteinExistence type="inferred from homology"/>
<dbReference type="Pfam" id="PF00096">
    <property type="entry name" value="zf-C2H2"/>
    <property type="match status" value="4"/>
</dbReference>
<dbReference type="SMART" id="SM00355">
    <property type="entry name" value="ZnF_C2H2"/>
    <property type="match status" value="5"/>
</dbReference>
<name>A0A6P8F8U8_CLUHA</name>
<keyword evidence="8" id="KW-0238">DNA-binding</keyword>
<dbReference type="Gene3D" id="3.30.160.60">
    <property type="entry name" value="Classic Zinc Finger"/>
    <property type="match status" value="5"/>
</dbReference>
<feature type="compositionally biased region" description="Polar residues" evidence="13">
    <location>
        <begin position="131"/>
        <end position="144"/>
    </location>
</feature>
<feature type="domain" description="C2H2-type" evidence="14">
    <location>
        <begin position="409"/>
        <end position="436"/>
    </location>
</feature>